<keyword evidence="3 4" id="KW-0418">Kinase</keyword>
<dbReference type="GO" id="GO:0000824">
    <property type="term" value="F:inositol-1,4,5,6-tetrakisphosphate 3-kinase activity"/>
    <property type="evidence" value="ECO:0007669"/>
    <property type="project" value="TreeGrafter"/>
</dbReference>
<evidence type="ECO:0000256" key="5">
    <source>
        <dbReference type="SAM" id="MobiDB-lite"/>
    </source>
</evidence>
<dbReference type="GO" id="GO:0032958">
    <property type="term" value="P:inositol phosphate biosynthetic process"/>
    <property type="evidence" value="ECO:0007669"/>
    <property type="project" value="InterPro"/>
</dbReference>
<evidence type="ECO:0000256" key="2">
    <source>
        <dbReference type="ARBA" id="ARBA00022679"/>
    </source>
</evidence>
<reference evidence="6 7" key="1">
    <citation type="submission" date="2018-06" db="EMBL/GenBank/DDBJ databases">
        <title>Comparative genomics reveals the genomic features of Rhizophagus irregularis, R. cerebriforme, R. diaphanum and Gigaspora rosea, and their symbiotic lifestyle signature.</title>
        <authorList>
            <person name="Morin E."/>
            <person name="San Clemente H."/>
            <person name="Chen E.C.H."/>
            <person name="De La Providencia I."/>
            <person name="Hainaut M."/>
            <person name="Kuo A."/>
            <person name="Kohler A."/>
            <person name="Murat C."/>
            <person name="Tang N."/>
            <person name="Roy S."/>
            <person name="Loubradou J."/>
            <person name="Henrissat B."/>
            <person name="Grigoriev I.V."/>
            <person name="Corradi N."/>
            <person name="Roux C."/>
            <person name="Martin F.M."/>
        </authorList>
    </citation>
    <scope>NUCLEOTIDE SEQUENCE [LARGE SCALE GENOMIC DNA]</scope>
    <source>
        <strain evidence="6 7">DAOM 194757</strain>
    </source>
</reference>
<dbReference type="InterPro" id="IPR038286">
    <property type="entry name" value="IPK_sf"/>
</dbReference>
<evidence type="ECO:0000313" key="6">
    <source>
        <dbReference type="EMBL" id="RIB03691.1"/>
    </source>
</evidence>
<dbReference type="GO" id="GO:0005634">
    <property type="term" value="C:nucleus"/>
    <property type="evidence" value="ECO:0007669"/>
    <property type="project" value="TreeGrafter"/>
</dbReference>
<evidence type="ECO:0000256" key="4">
    <source>
        <dbReference type="RuleBase" id="RU363090"/>
    </source>
</evidence>
<feature type="compositionally biased region" description="Acidic residues" evidence="5">
    <location>
        <begin position="289"/>
        <end position="308"/>
    </location>
</feature>
<dbReference type="GO" id="GO:0008440">
    <property type="term" value="F:inositol-1,4,5-trisphosphate 3-kinase activity"/>
    <property type="evidence" value="ECO:0007669"/>
    <property type="project" value="TreeGrafter"/>
</dbReference>
<dbReference type="Proteomes" id="UP000266673">
    <property type="component" value="Unassembled WGS sequence"/>
</dbReference>
<sequence length="360" mass="41160">MAAPLRQVEGFFVSQSINLNYLASLKKFSDQVGGHGELLSMDEEDSIIVKPCNGIERDFYENSIAHPGFARWMPKYYGTLRLHDSQPPLLDQQLDVNNNIISCDIKPQTTKENIVTHNTDVNDAEEAICIENVLGKFKKPCVMDLKLGTQLWGEDADERKRQKLILKAEKTTSSSMGIRITACRVYRKSSNNYTYYSRDYCRNLTPNTIMKCFADFFMAEISLSQRQLVINRFIEDLTSFSEALENQDVRLHGTSILFVYEGDPNAFTEALNKEEETQDDQKSNKLTSDEDYVEDEDVEDTDYDSDIDEDDDVEFKVTELKIIDFAHSYFRDGVGKDEGCLLGVNNAIRCLKQVLNEMTN</sequence>
<dbReference type="InterPro" id="IPR005522">
    <property type="entry name" value="IPK"/>
</dbReference>
<dbReference type="PANTHER" id="PTHR12400">
    <property type="entry name" value="INOSITOL POLYPHOSPHATE KINASE"/>
    <property type="match status" value="1"/>
</dbReference>
<dbReference type="GO" id="GO:0046854">
    <property type="term" value="P:phosphatidylinositol phosphate biosynthetic process"/>
    <property type="evidence" value="ECO:0007669"/>
    <property type="project" value="TreeGrafter"/>
</dbReference>
<comment type="similarity">
    <text evidence="1 4">Belongs to the inositol phosphokinase (IPK) family.</text>
</comment>
<feature type="compositionally biased region" description="Basic and acidic residues" evidence="5">
    <location>
        <begin position="273"/>
        <end position="283"/>
    </location>
</feature>
<dbReference type="EMBL" id="QKWP01002343">
    <property type="protein sequence ID" value="RIB03691.1"/>
    <property type="molecule type" value="Genomic_DNA"/>
</dbReference>
<dbReference type="Pfam" id="PF03770">
    <property type="entry name" value="IPK"/>
    <property type="match status" value="1"/>
</dbReference>
<dbReference type="AlphaFoldDB" id="A0A397U215"/>
<comment type="caution">
    <text evidence="6">The sequence shown here is derived from an EMBL/GenBank/DDBJ whole genome shotgun (WGS) entry which is preliminary data.</text>
</comment>
<accession>A0A397U215</accession>
<dbReference type="PANTHER" id="PTHR12400:SF103">
    <property type="entry name" value="INOSITOL POLYPHOSPHATE MULTIKINASE"/>
    <property type="match status" value="1"/>
</dbReference>
<gene>
    <name evidence="6" type="ORF">C2G38_753848</name>
</gene>
<dbReference type="OrthoDB" id="338650at2759"/>
<evidence type="ECO:0000256" key="1">
    <source>
        <dbReference type="ARBA" id="ARBA00007374"/>
    </source>
</evidence>
<keyword evidence="7" id="KW-1185">Reference proteome</keyword>
<evidence type="ECO:0000313" key="7">
    <source>
        <dbReference type="Proteomes" id="UP000266673"/>
    </source>
</evidence>
<evidence type="ECO:0000256" key="3">
    <source>
        <dbReference type="ARBA" id="ARBA00022777"/>
    </source>
</evidence>
<dbReference type="STRING" id="44941.A0A397U215"/>
<feature type="region of interest" description="Disordered" evidence="5">
    <location>
        <begin position="273"/>
        <end position="308"/>
    </location>
</feature>
<dbReference type="Gene3D" id="3.30.470.160">
    <property type="entry name" value="Inositol polyphosphate kinase"/>
    <property type="match status" value="1"/>
</dbReference>
<organism evidence="6 7">
    <name type="scientific">Gigaspora rosea</name>
    <dbReference type="NCBI Taxonomy" id="44941"/>
    <lineage>
        <taxon>Eukaryota</taxon>
        <taxon>Fungi</taxon>
        <taxon>Fungi incertae sedis</taxon>
        <taxon>Mucoromycota</taxon>
        <taxon>Glomeromycotina</taxon>
        <taxon>Glomeromycetes</taxon>
        <taxon>Diversisporales</taxon>
        <taxon>Gigasporaceae</taxon>
        <taxon>Gigaspora</taxon>
    </lineage>
</organism>
<name>A0A397U215_9GLOM</name>
<proteinExistence type="inferred from homology"/>
<protein>
    <recommendedName>
        <fullName evidence="4">Kinase</fullName>
        <ecNumber evidence="4">2.7.-.-</ecNumber>
    </recommendedName>
</protein>
<keyword evidence="2 4" id="KW-0808">Transferase</keyword>
<dbReference type="EC" id="2.7.-.-" evidence="4"/>
<dbReference type="GO" id="GO:0005737">
    <property type="term" value="C:cytoplasm"/>
    <property type="evidence" value="ECO:0007669"/>
    <property type="project" value="TreeGrafter"/>
</dbReference>
<dbReference type="SUPFAM" id="SSF56104">
    <property type="entry name" value="SAICAR synthase-like"/>
    <property type="match status" value="1"/>
</dbReference>